<dbReference type="EMBL" id="VNIK02000012">
    <property type="protein sequence ID" value="KAB5485492.1"/>
    <property type="molecule type" value="Genomic_DNA"/>
</dbReference>
<dbReference type="InterPro" id="IPR019861">
    <property type="entry name" value="PorP/SprF_Bacteroidetes"/>
</dbReference>
<protein>
    <submittedName>
        <fullName evidence="2">Type IX secretion system membrane protein PorP/SprF</fullName>
    </submittedName>
</protein>
<comment type="caution">
    <text evidence="2">The sequence shown here is derived from an EMBL/GenBank/DDBJ whole genome shotgun (WGS) entry which is preliminary data.</text>
</comment>
<evidence type="ECO:0000256" key="1">
    <source>
        <dbReference type="SAM" id="SignalP"/>
    </source>
</evidence>
<accession>A0A5N5INJ1</accession>
<proteinExistence type="predicted"/>
<sequence>MKRILTTLLFLWCSLGAKSQQDPQFTQYMYNLSIINPAYTTNERGLINLGTLYRSQWQNVEGAPETLTFFAHATLSDKVETGISIIKDEIGDGVLSENNINADFAYILQLDDQSNLALGLKGGITTFETNFTDLVLPEYQDDDAFNENINSIFPNVGVGVFYNRPNFYAGVSAPNLLTSKHIDNQDGIKRIGSEEIHLFFTSGYVYTINPDLKIKPSVMTKMVEGSPISLDTSINVLFNNKFETGLSYRWGDAVNAMFNVYVVPSVRIGYAYDYTLSNLGSFSSGSHEIFALFDLDLLGLRKGYDKSPRFY</sequence>
<evidence type="ECO:0000313" key="3">
    <source>
        <dbReference type="Proteomes" id="UP000319204"/>
    </source>
</evidence>
<keyword evidence="1" id="KW-0732">Signal</keyword>
<gene>
    <name evidence="2" type="ORF">FOT42_015015</name>
</gene>
<reference evidence="2" key="1">
    <citation type="submission" date="2019-10" db="EMBL/GenBank/DDBJ databases">
        <title>Muricauda hadale sp. nov., a piezophilic bacterium isolated from hadopelagic water of the Mariana Trench.</title>
        <authorList>
            <person name="Wei Y."/>
        </authorList>
    </citation>
    <scope>NUCLEOTIDE SEQUENCE [LARGE SCALE GENOMIC DNA]</scope>
    <source>
        <strain evidence="2">MT-229</strain>
    </source>
</reference>
<keyword evidence="3" id="KW-1185">Reference proteome</keyword>
<dbReference type="Pfam" id="PF11751">
    <property type="entry name" value="PorP_SprF"/>
    <property type="match status" value="1"/>
</dbReference>
<dbReference type="OrthoDB" id="1114455at2"/>
<dbReference type="NCBIfam" id="TIGR03519">
    <property type="entry name" value="T9SS_PorP_fam"/>
    <property type="match status" value="1"/>
</dbReference>
<feature type="chain" id="PRO_5024281789" evidence="1">
    <location>
        <begin position="20"/>
        <end position="311"/>
    </location>
</feature>
<name>A0A5N5INJ1_9FLAO</name>
<feature type="signal peptide" evidence="1">
    <location>
        <begin position="1"/>
        <end position="19"/>
    </location>
</feature>
<dbReference type="RefSeq" id="WP_151891346.1">
    <property type="nucleotide sequence ID" value="NZ_VNIK02000012.1"/>
</dbReference>
<dbReference type="AlphaFoldDB" id="A0A5N5INJ1"/>
<organism evidence="2 3">
    <name type="scientific">Flagellimonas hadalis</name>
    <dbReference type="NCBI Taxonomy" id="2597517"/>
    <lineage>
        <taxon>Bacteria</taxon>
        <taxon>Pseudomonadati</taxon>
        <taxon>Bacteroidota</taxon>
        <taxon>Flavobacteriia</taxon>
        <taxon>Flavobacteriales</taxon>
        <taxon>Flavobacteriaceae</taxon>
        <taxon>Flagellimonas</taxon>
    </lineage>
</organism>
<evidence type="ECO:0000313" key="2">
    <source>
        <dbReference type="EMBL" id="KAB5485492.1"/>
    </source>
</evidence>
<dbReference type="Proteomes" id="UP000319204">
    <property type="component" value="Unassembled WGS sequence"/>
</dbReference>